<evidence type="ECO:0000256" key="3">
    <source>
        <dbReference type="ARBA" id="ARBA00022946"/>
    </source>
</evidence>
<dbReference type="Pfam" id="PF02536">
    <property type="entry name" value="mTERF"/>
    <property type="match status" value="1"/>
</dbReference>
<protein>
    <submittedName>
        <fullName evidence="4">Uncharacterized protein</fullName>
    </submittedName>
</protein>
<evidence type="ECO:0000313" key="5">
    <source>
        <dbReference type="Proteomes" id="UP000249390"/>
    </source>
</evidence>
<dbReference type="InterPro" id="IPR038538">
    <property type="entry name" value="MTERF_sf"/>
</dbReference>
<dbReference type="Proteomes" id="UP000249390">
    <property type="component" value="Unassembled WGS sequence"/>
</dbReference>
<evidence type="ECO:0000256" key="2">
    <source>
        <dbReference type="ARBA" id="ARBA00022472"/>
    </source>
</evidence>
<keyword evidence="5" id="KW-1185">Reference proteome</keyword>
<dbReference type="Gene3D" id="1.25.70.10">
    <property type="entry name" value="Transcription termination factor 3, mitochondrial"/>
    <property type="match status" value="1"/>
</dbReference>
<keyword evidence="2" id="KW-0805">Transcription regulation</keyword>
<accession>A0A328CYJ9</accession>
<dbReference type="GO" id="GO:0006353">
    <property type="term" value="P:DNA-templated transcription termination"/>
    <property type="evidence" value="ECO:0007669"/>
    <property type="project" value="UniProtKB-KW"/>
</dbReference>
<organism evidence="4 5">
    <name type="scientific">Cuscuta australis</name>
    <dbReference type="NCBI Taxonomy" id="267555"/>
    <lineage>
        <taxon>Eukaryota</taxon>
        <taxon>Viridiplantae</taxon>
        <taxon>Streptophyta</taxon>
        <taxon>Embryophyta</taxon>
        <taxon>Tracheophyta</taxon>
        <taxon>Spermatophyta</taxon>
        <taxon>Magnoliopsida</taxon>
        <taxon>eudicotyledons</taxon>
        <taxon>Gunneridae</taxon>
        <taxon>Pentapetalae</taxon>
        <taxon>asterids</taxon>
        <taxon>lamiids</taxon>
        <taxon>Solanales</taxon>
        <taxon>Convolvulaceae</taxon>
        <taxon>Cuscuteae</taxon>
        <taxon>Cuscuta</taxon>
        <taxon>Cuscuta subgen. Grammica</taxon>
        <taxon>Cuscuta sect. Cleistogrammica</taxon>
    </lineage>
</organism>
<keyword evidence="2" id="KW-0806">Transcription termination</keyword>
<keyword evidence="3" id="KW-0809">Transit peptide</keyword>
<dbReference type="InterPro" id="IPR003690">
    <property type="entry name" value="MTERF"/>
</dbReference>
<reference evidence="4 5" key="1">
    <citation type="submission" date="2018-06" db="EMBL/GenBank/DDBJ databases">
        <title>The Genome of Cuscuta australis (Dodder) Provides Insight into the Evolution of Plant Parasitism.</title>
        <authorList>
            <person name="Liu H."/>
        </authorList>
    </citation>
    <scope>NUCLEOTIDE SEQUENCE [LARGE SCALE GENOMIC DNA]</scope>
    <source>
        <strain evidence="5">cv. Yunnan</strain>
        <tissue evidence="4">Vines</tissue>
    </source>
</reference>
<dbReference type="PANTHER" id="PTHR13068:SF166">
    <property type="entry name" value="TRANSCRIPTION TERMINATION FACTOR MTERF15, MITOCHONDRIAL-LIKE"/>
    <property type="match status" value="1"/>
</dbReference>
<dbReference type="FunFam" id="1.25.70.10:FF:000001">
    <property type="entry name" value="Mitochondrial transcription termination factor-like"/>
    <property type="match status" value="1"/>
</dbReference>
<comment type="caution">
    <text evidence="4">The sequence shown here is derived from an EMBL/GenBank/DDBJ whole genome shotgun (WGS) entry which is preliminary data.</text>
</comment>
<proteinExistence type="inferred from homology"/>
<dbReference type="PANTHER" id="PTHR13068">
    <property type="entry name" value="CGI-12 PROTEIN-RELATED"/>
    <property type="match status" value="1"/>
</dbReference>
<comment type="similarity">
    <text evidence="1">Belongs to the mTERF family.</text>
</comment>
<name>A0A328CYJ9_9ASTE</name>
<keyword evidence="2" id="KW-0804">Transcription</keyword>
<dbReference type="GO" id="GO:0003676">
    <property type="term" value="F:nucleic acid binding"/>
    <property type="evidence" value="ECO:0007669"/>
    <property type="project" value="InterPro"/>
</dbReference>
<dbReference type="SMART" id="SM00733">
    <property type="entry name" value="Mterf"/>
    <property type="match status" value="7"/>
</dbReference>
<dbReference type="AlphaFoldDB" id="A0A328CYJ9"/>
<dbReference type="EMBL" id="NQVE01000209">
    <property type="protein sequence ID" value="RAL38532.1"/>
    <property type="molecule type" value="Genomic_DNA"/>
</dbReference>
<evidence type="ECO:0000313" key="4">
    <source>
        <dbReference type="EMBL" id="RAL38532.1"/>
    </source>
</evidence>
<gene>
    <name evidence="4" type="ORF">DM860_002510</name>
</gene>
<evidence type="ECO:0000256" key="1">
    <source>
        <dbReference type="ARBA" id="ARBA00007692"/>
    </source>
</evidence>
<sequence>MITFKSISKSQLSAFIWNGSPQLRAYPRSSLPVLKLYGTKPGDESLGPAKNTDSFVVSYLVDRFGVNPEKAITVSNYVKFETADIPDSVLSFLKIHGFTETQVSRVVQKTPRILSSRPQKTLLPKIEFFKSLGFTVEEYTAVLCRDPTIFMRSLENQLLPTLDFFKQFLSSPDYLKGLLKRGAWIFSAPTKARMEYNIQLLREMEVHESVILRYLCRHPRLFTKDKDDFIQTMEEIKGWGFDPTRKSFLAAVHVMCSMSKSTWEKKIKVYKKWGFSEDQVLDAFVRSPWVMACSEEKILKGMDFCVNKMGLKSSDVLRNPVVLLLSLEKRIIPRHLVYQTLVAEGLLKEDSKLLIRMLLPPEERFLVKFVKSYEDKVPNLQKQYKAAQAMH</sequence>